<dbReference type="PANTHER" id="PTHR37951">
    <property type="entry name" value="CYTOPLASMIC PROTEIN-RELATED"/>
    <property type="match status" value="1"/>
</dbReference>
<protein>
    <submittedName>
        <fullName evidence="3">Type VI secretion system protein TssA</fullName>
    </submittedName>
</protein>
<gene>
    <name evidence="3" type="primary">tssA</name>
    <name evidence="3" type="ORF">ACG01O_20780</name>
</gene>
<reference evidence="3 4" key="1">
    <citation type="submission" date="2024-08" db="EMBL/GenBank/DDBJ databases">
        <authorList>
            <person name="Lu H."/>
        </authorList>
    </citation>
    <scope>NUCLEOTIDE SEQUENCE [LARGE SCALE GENOMIC DNA]</scope>
    <source>
        <strain evidence="3 4">BYS87W</strain>
    </source>
</reference>
<dbReference type="PANTHER" id="PTHR37951:SF1">
    <property type="entry name" value="TYPE VI SECRETION SYSTEM COMPONENT TSSA1"/>
    <property type="match status" value="1"/>
</dbReference>
<comment type="caution">
    <text evidence="3">The sequence shown here is derived from an EMBL/GenBank/DDBJ whole genome shotgun (WGS) entry which is preliminary data.</text>
</comment>
<feature type="compositionally biased region" description="Low complexity" evidence="1">
    <location>
        <begin position="267"/>
        <end position="279"/>
    </location>
</feature>
<dbReference type="Pfam" id="PF06812">
    <property type="entry name" value="ImpA_N"/>
    <property type="match status" value="1"/>
</dbReference>
<sequence>MTGIADLVHVLSPDAPSGVDLSLSPEFDAIAELRREDDATLAQGEWVTALKVADWPGAAAACEALLKSRTQDLRVGAWWAEARSHVQGLRGLADGLGLVAALLREQWDTVHPQMEGGDPDERVGALNWLLMRVAPLTQQAAVLTLNRRKVTLMEVDQARQRQREGTPPPEGQPALDAIQRALAQGGHSSFEALMNAASAARAALHDLQVEADRRFGDDGPAFSAAHKALEAAAESLQRLGRDSGLGAAQPTTLAAGSEDAHAGEEGSTAPSATTSAAASGVLQSRTQALQQLRDVAAYFRRTEPHSPVAYLAEKAAKWGELPLHAWLRQVLKDEGSLSRLDELLGLEPLGGES</sequence>
<proteinExistence type="predicted"/>
<dbReference type="InterPro" id="IPR017740">
    <property type="entry name" value="TssA-like"/>
</dbReference>
<dbReference type="EMBL" id="JBIGIB010000007">
    <property type="protein sequence ID" value="MFG6469072.1"/>
    <property type="molecule type" value="Genomic_DNA"/>
</dbReference>
<keyword evidence="4" id="KW-1185">Reference proteome</keyword>
<name>A0ABW7H4A6_9BURK</name>
<accession>A0ABW7H4A6</accession>
<dbReference type="InterPro" id="IPR010657">
    <property type="entry name" value="ImpA_N"/>
</dbReference>
<evidence type="ECO:0000313" key="3">
    <source>
        <dbReference type="EMBL" id="MFG6469072.1"/>
    </source>
</evidence>
<feature type="domain" description="ImpA N-terminal" evidence="2">
    <location>
        <begin position="11"/>
        <end position="129"/>
    </location>
</feature>
<dbReference type="NCBIfam" id="TIGR03363">
    <property type="entry name" value="VI_chp_8"/>
    <property type="match status" value="1"/>
</dbReference>
<evidence type="ECO:0000259" key="2">
    <source>
        <dbReference type="Pfam" id="PF06812"/>
    </source>
</evidence>
<dbReference type="Proteomes" id="UP001606303">
    <property type="component" value="Unassembled WGS sequence"/>
</dbReference>
<dbReference type="RefSeq" id="WP_394387355.1">
    <property type="nucleotide sequence ID" value="NZ_JBIGIB010000007.1"/>
</dbReference>
<organism evidence="3 4">
    <name type="scientific">Pelomonas baiyunensis</name>
    <dbReference type="NCBI Taxonomy" id="3299026"/>
    <lineage>
        <taxon>Bacteria</taxon>
        <taxon>Pseudomonadati</taxon>
        <taxon>Pseudomonadota</taxon>
        <taxon>Betaproteobacteria</taxon>
        <taxon>Burkholderiales</taxon>
        <taxon>Sphaerotilaceae</taxon>
        <taxon>Roseateles</taxon>
    </lineage>
</organism>
<evidence type="ECO:0000313" key="4">
    <source>
        <dbReference type="Proteomes" id="UP001606303"/>
    </source>
</evidence>
<evidence type="ECO:0000256" key="1">
    <source>
        <dbReference type="SAM" id="MobiDB-lite"/>
    </source>
</evidence>
<dbReference type="PROSITE" id="PS50890">
    <property type="entry name" value="PUA"/>
    <property type="match status" value="1"/>
</dbReference>
<feature type="region of interest" description="Disordered" evidence="1">
    <location>
        <begin position="242"/>
        <end position="279"/>
    </location>
</feature>